<gene>
    <name evidence="2" type="ORF">g.22244</name>
</gene>
<dbReference type="GO" id="GO:0071897">
    <property type="term" value="P:DNA biosynthetic process"/>
    <property type="evidence" value="ECO:0007669"/>
    <property type="project" value="UniProtKB-ARBA"/>
</dbReference>
<dbReference type="SUPFAM" id="SSF56672">
    <property type="entry name" value="DNA/RNA polymerases"/>
    <property type="match status" value="1"/>
</dbReference>
<dbReference type="PANTHER" id="PTHR47027">
    <property type="entry name" value="REVERSE TRANSCRIPTASE DOMAIN-CONTAINING PROTEIN"/>
    <property type="match status" value="1"/>
</dbReference>
<dbReference type="Gene3D" id="3.30.70.270">
    <property type="match status" value="1"/>
</dbReference>
<sequence length="341" mass="39032">FTKGKSTEDALISLTENIYASLNNNNKTSGLFIDFKKAYDSIDRQQIWKLLKHYGIPDKLVNLVKACIIGSKGKVRVNGELSNTFNINTGVRQGDGLSPLLFNLALEKTLKETEKLNVGITLGQKINILAFADDIALVSEDYDGLKNLARELIMQAGKVGLKVSEEKTKYLVVDRTQNIFPNSLTIDNYIFQRCQDFKYLGVTIDNNNNEETEIKIRILQGNKCYWALHKLMKSKILSKTTKLRLYKSIILPIILYGSETWVLSKKSEKKLIVFENKILRTIFGPVNEDETWRIRTNKELRDLYQDPDIIAQIKSKRLRWTGHIKRREVASMLRTASESVP</sequence>
<organism evidence="2">
    <name type="scientific">Cuerna arida</name>
    <dbReference type="NCBI Taxonomy" id="1464854"/>
    <lineage>
        <taxon>Eukaryota</taxon>
        <taxon>Metazoa</taxon>
        <taxon>Ecdysozoa</taxon>
        <taxon>Arthropoda</taxon>
        <taxon>Hexapoda</taxon>
        <taxon>Insecta</taxon>
        <taxon>Pterygota</taxon>
        <taxon>Neoptera</taxon>
        <taxon>Paraneoptera</taxon>
        <taxon>Hemiptera</taxon>
        <taxon>Auchenorrhyncha</taxon>
        <taxon>Membracoidea</taxon>
        <taxon>Cicadellidae</taxon>
        <taxon>Cicadellinae</taxon>
        <taxon>Proconiini</taxon>
        <taxon>Cuerna</taxon>
    </lineage>
</organism>
<dbReference type="AlphaFoldDB" id="A0A1B6G8C4"/>
<dbReference type="CDD" id="cd01650">
    <property type="entry name" value="RT_nLTR_like"/>
    <property type="match status" value="1"/>
</dbReference>
<evidence type="ECO:0000259" key="1">
    <source>
        <dbReference type="PROSITE" id="PS50878"/>
    </source>
</evidence>
<reference evidence="2" key="1">
    <citation type="submission" date="2015-11" db="EMBL/GenBank/DDBJ databases">
        <title>De novo transcriptome assembly of four potential Pierce s Disease insect vectors from Arizona vineyards.</title>
        <authorList>
            <person name="Tassone E.E."/>
        </authorList>
    </citation>
    <scope>NUCLEOTIDE SEQUENCE</scope>
</reference>
<feature type="non-terminal residue" evidence="2">
    <location>
        <position position="341"/>
    </location>
</feature>
<feature type="domain" description="Reverse transcriptase" evidence="1">
    <location>
        <begin position="1"/>
        <end position="204"/>
    </location>
</feature>
<dbReference type="PRINTS" id="PR01345">
    <property type="entry name" value="CERVTRCPTASE"/>
</dbReference>
<dbReference type="InterPro" id="IPR043128">
    <property type="entry name" value="Rev_trsase/Diguanyl_cyclase"/>
</dbReference>
<evidence type="ECO:0000313" key="2">
    <source>
        <dbReference type="EMBL" id="JAS58690.1"/>
    </source>
</evidence>
<name>A0A1B6G8C4_9HEMI</name>
<accession>A0A1B6G8C4</accession>
<dbReference type="InterPro" id="IPR000477">
    <property type="entry name" value="RT_dom"/>
</dbReference>
<dbReference type="InterPro" id="IPR043502">
    <property type="entry name" value="DNA/RNA_pol_sf"/>
</dbReference>
<dbReference type="PROSITE" id="PS50878">
    <property type="entry name" value="RT_POL"/>
    <property type="match status" value="1"/>
</dbReference>
<proteinExistence type="predicted"/>
<dbReference type="PANTHER" id="PTHR47027:SF20">
    <property type="entry name" value="REVERSE TRANSCRIPTASE-LIKE PROTEIN WITH RNA-DIRECTED DNA POLYMERASE DOMAIN"/>
    <property type="match status" value="1"/>
</dbReference>
<dbReference type="Pfam" id="PF00078">
    <property type="entry name" value="RVT_1"/>
    <property type="match status" value="1"/>
</dbReference>
<dbReference type="EMBL" id="GECZ01011079">
    <property type="protein sequence ID" value="JAS58690.1"/>
    <property type="molecule type" value="Transcribed_RNA"/>
</dbReference>
<feature type="non-terminal residue" evidence="2">
    <location>
        <position position="1"/>
    </location>
</feature>
<protein>
    <recommendedName>
        <fullName evidence="1">Reverse transcriptase domain-containing protein</fullName>
    </recommendedName>
</protein>